<dbReference type="NCBIfam" id="TIGR01643">
    <property type="entry name" value="YD_repeat_2x"/>
    <property type="match status" value="1"/>
</dbReference>
<accession>A0A1Y0I7J9</accession>
<name>A0A1Y0I7J9_9GAMM</name>
<dbReference type="InterPro" id="IPR006530">
    <property type="entry name" value="YD"/>
</dbReference>
<evidence type="ECO:0000259" key="2">
    <source>
        <dbReference type="Pfam" id="PF25023"/>
    </source>
</evidence>
<evidence type="ECO:0000313" key="4">
    <source>
        <dbReference type="Proteomes" id="UP000196027"/>
    </source>
</evidence>
<dbReference type="Gene3D" id="2.180.10.10">
    <property type="entry name" value="RHS repeat-associated core"/>
    <property type="match status" value="1"/>
</dbReference>
<feature type="domain" description="Teneurin-like YD-shell" evidence="2">
    <location>
        <begin position="16"/>
        <end position="268"/>
    </location>
</feature>
<keyword evidence="1" id="KW-0677">Repeat</keyword>
<dbReference type="OrthoDB" id="9815414at2"/>
<keyword evidence="4" id="KW-1185">Reference proteome</keyword>
<reference evidence="3 4" key="1">
    <citation type="submission" date="2017-05" db="EMBL/GenBank/DDBJ databases">
        <title>Genomic insights into alkan degradation activity of Oleiphilus messinensis.</title>
        <authorList>
            <person name="Kozyavkin S.A."/>
            <person name="Slesarev A.I."/>
            <person name="Golyshin P.N."/>
            <person name="Korzhenkov A."/>
            <person name="Golyshina O.N."/>
            <person name="Toshchakov S.V."/>
        </authorList>
    </citation>
    <scope>NUCLEOTIDE SEQUENCE [LARGE SCALE GENOMIC DNA]</scope>
    <source>
        <strain evidence="3 4">ME102</strain>
    </source>
</reference>
<sequence>MGRLTRHQVQHRENKTQLIQRRYSYNANGNLEQIEDLKKGTTRYQYDALDRLKTVEGYINEQFSFDPAGNLLDGQSQTTGNRLTFHGDRHFEYDQAGNLIREKRGKGGKLETRYTYNKQNQLIVVKKDGQRVEYQYDALGRRISKQDAFGKTEFLWNGDILLSEQRKHQQKLYLYEPNTFRPLAQIEADQVYHYHLDHLGTPQELTNHTGRVVWSARYKAYGNVALKDDEEIENNLRFQGQYFDGETGLHYNRFRYYDPKSARFISIDPLGIMGGHNNYEYATNPIMWIDPYGLVADCEDKIRRRANRESQTIVNGKEIRGFRNAGEVLERSGYLKNQLAKLGIDDAKIGIRGSSVSGQSSKGGSYRIERGELKASDVDFFFTSEKLERRFAGYFTPDGRLKPDMMEKLDPELQEVLDEFGRTTSTQLGRKADAVLLKRSVLETENPNDFTYTRK</sequence>
<dbReference type="EMBL" id="CP021425">
    <property type="protein sequence ID" value="ARU55414.1"/>
    <property type="molecule type" value="Genomic_DNA"/>
</dbReference>
<dbReference type="AlphaFoldDB" id="A0A1Y0I7J9"/>
<dbReference type="InterPro" id="IPR056823">
    <property type="entry name" value="TEN-like_YD-shell"/>
</dbReference>
<dbReference type="PRINTS" id="PR00394">
    <property type="entry name" value="RHSPROTEIN"/>
</dbReference>
<proteinExistence type="predicted"/>
<dbReference type="Proteomes" id="UP000196027">
    <property type="component" value="Chromosome"/>
</dbReference>
<dbReference type="InterPro" id="IPR022385">
    <property type="entry name" value="Rhs_assc_core"/>
</dbReference>
<dbReference type="NCBIfam" id="TIGR03696">
    <property type="entry name" value="Rhs_assc_core"/>
    <property type="match status" value="1"/>
</dbReference>
<dbReference type="Pfam" id="PF25023">
    <property type="entry name" value="TEN_YD-shell"/>
    <property type="match status" value="1"/>
</dbReference>
<dbReference type="InterPro" id="IPR050708">
    <property type="entry name" value="T6SS_VgrG/RHS"/>
</dbReference>
<organism evidence="3 4">
    <name type="scientific">Oleiphilus messinensis</name>
    <dbReference type="NCBI Taxonomy" id="141451"/>
    <lineage>
        <taxon>Bacteria</taxon>
        <taxon>Pseudomonadati</taxon>
        <taxon>Pseudomonadota</taxon>
        <taxon>Gammaproteobacteria</taxon>
        <taxon>Oceanospirillales</taxon>
        <taxon>Oleiphilaceae</taxon>
        <taxon>Oleiphilus</taxon>
    </lineage>
</organism>
<dbReference type="RefSeq" id="WP_087460527.1">
    <property type="nucleotide sequence ID" value="NZ_CP021425.1"/>
</dbReference>
<dbReference type="PANTHER" id="PTHR32305:SF15">
    <property type="entry name" value="PROTEIN RHSA-RELATED"/>
    <property type="match status" value="1"/>
</dbReference>
<dbReference type="PANTHER" id="PTHR32305">
    <property type="match status" value="1"/>
</dbReference>
<gene>
    <name evidence="3" type="ORF">OLMES_1336</name>
</gene>
<evidence type="ECO:0000313" key="3">
    <source>
        <dbReference type="EMBL" id="ARU55414.1"/>
    </source>
</evidence>
<dbReference type="KEGG" id="ome:OLMES_1336"/>
<protein>
    <recommendedName>
        <fullName evidence="2">Teneurin-like YD-shell domain-containing protein</fullName>
    </recommendedName>
</protein>
<evidence type="ECO:0000256" key="1">
    <source>
        <dbReference type="ARBA" id="ARBA00022737"/>
    </source>
</evidence>